<reference evidence="9" key="1">
    <citation type="journal article" date="2019" name="Int. J. Syst. Evol. Microbiol.">
        <title>The Global Catalogue of Microorganisms (GCM) 10K type strain sequencing project: providing services to taxonomists for standard genome sequencing and annotation.</title>
        <authorList>
            <consortium name="The Broad Institute Genomics Platform"/>
            <consortium name="The Broad Institute Genome Sequencing Center for Infectious Disease"/>
            <person name="Wu L."/>
            <person name="Ma J."/>
        </authorList>
    </citation>
    <scope>NUCLEOTIDE SEQUENCE [LARGE SCALE GENOMIC DNA]</scope>
    <source>
        <strain evidence="9">WLHS5</strain>
    </source>
</reference>
<comment type="pathway">
    <text evidence="2">Glycan biosynthesis; alginate biosynthesis.</text>
</comment>
<keyword evidence="5" id="KW-0574">Periplasm</keyword>
<dbReference type="InterPro" id="IPR031811">
    <property type="entry name" value="ALGX/ALGJ_SGNH-like"/>
</dbReference>
<dbReference type="Pfam" id="PF16822">
    <property type="entry name" value="ALGX"/>
    <property type="match status" value="1"/>
</dbReference>
<protein>
    <recommendedName>
        <fullName evidence="7">AlgX/AlgJ SGNH hydrolase-like domain-containing protein</fullName>
    </recommendedName>
</protein>
<sequence length="423" mass="46659">MRSPGLPPVHEAWLPREHPLHRPRHGRRQLVALVCALVFFSAPLSSWLFGARPEPVENRPLAEFPSVTEGFGFFTGLGAWATDHLPFREQAVRAVGAISREVFGEPAPVHGSAHGSPIGAGRPDPDPPLDENLFPPVVEGRGGWLFLGHDVSYRCVPKRGLDEVIAGLRRWRSAVEDSGREFQLIIAPDKSTMYPDRLPADYAGEECSTAERAEFWNRVPRATGAIDMRGPLREAERRGGRPIYHDVDTHWTHEGGIEMARLLAERLRPGSTASWRVTPSRTYPHSADIPELLGQQRTVPIQAYALAPDGGADNTRFRPSDFHEPLRLRSDARPGMNTRPVRMVGDSFSQFASPYLAATNTDIAITHPDNLALDPRSAGRFLAEGEVVAFELSERFVAGGRYPMLDAEVAEQVGEVLAQHPVG</sequence>
<proteinExistence type="predicted"/>
<evidence type="ECO:0000256" key="2">
    <source>
        <dbReference type="ARBA" id="ARBA00005182"/>
    </source>
</evidence>
<gene>
    <name evidence="8" type="ORF">ACFQRI_07020</name>
</gene>
<evidence type="ECO:0000256" key="1">
    <source>
        <dbReference type="ARBA" id="ARBA00004418"/>
    </source>
</evidence>
<comment type="caution">
    <text evidence="8">The sequence shown here is derived from an EMBL/GenBank/DDBJ whole genome shotgun (WGS) entry which is preliminary data.</text>
</comment>
<dbReference type="Proteomes" id="UP001596504">
    <property type="component" value="Unassembled WGS sequence"/>
</dbReference>
<evidence type="ECO:0000256" key="5">
    <source>
        <dbReference type="ARBA" id="ARBA00022764"/>
    </source>
</evidence>
<organism evidence="8 9">
    <name type="scientific">Saccharopolyspora griseoalba</name>
    <dbReference type="NCBI Taxonomy" id="1431848"/>
    <lineage>
        <taxon>Bacteria</taxon>
        <taxon>Bacillati</taxon>
        <taxon>Actinomycetota</taxon>
        <taxon>Actinomycetes</taxon>
        <taxon>Pseudonocardiales</taxon>
        <taxon>Pseudonocardiaceae</taxon>
        <taxon>Saccharopolyspora</taxon>
    </lineage>
</organism>
<dbReference type="EMBL" id="JBHTCJ010000003">
    <property type="protein sequence ID" value="MFC7341160.1"/>
    <property type="molecule type" value="Genomic_DNA"/>
</dbReference>
<evidence type="ECO:0000256" key="6">
    <source>
        <dbReference type="ARBA" id="ARBA00022841"/>
    </source>
</evidence>
<keyword evidence="4" id="KW-0732">Signal</keyword>
<keyword evidence="6" id="KW-0016">Alginate biosynthesis</keyword>
<evidence type="ECO:0000313" key="9">
    <source>
        <dbReference type="Proteomes" id="UP001596504"/>
    </source>
</evidence>
<name>A0ABW2LJ15_9PSEU</name>
<accession>A0ABW2LJ15</accession>
<feature type="domain" description="AlgX/AlgJ SGNH hydrolase-like" evidence="7">
    <location>
        <begin position="137"/>
        <end position="350"/>
    </location>
</feature>
<evidence type="ECO:0000256" key="3">
    <source>
        <dbReference type="ARBA" id="ARBA00022679"/>
    </source>
</evidence>
<evidence type="ECO:0000256" key="4">
    <source>
        <dbReference type="ARBA" id="ARBA00022729"/>
    </source>
</evidence>
<evidence type="ECO:0000259" key="7">
    <source>
        <dbReference type="Pfam" id="PF16822"/>
    </source>
</evidence>
<dbReference type="RefSeq" id="WP_380665741.1">
    <property type="nucleotide sequence ID" value="NZ_JBHTCJ010000003.1"/>
</dbReference>
<evidence type="ECO:0000313" key="8">
    <source>
        <dbReference type="EMBL" id="MFC7341160.1"/>
    </source>
</evidence>
<keyword evidence="3" id="KW-0808">Transferase</keyword>
<keyword evidence="9" id="KW-1185">Reference proteome</keyword>
<comment type="subcellular location">
    <subcellularLocation>
        <location evidence="1">Periplasm</location>
    </subcellularLocation>
</comment>